<dbReference type="AlphaFoldDB" id="A0A3D9IML5"/>
<dbReference type="GO" id="GO:0005829">
    <property type="term" value="C:cytosol"/>
    <property type="evidence" value="ECO:0007669"/>
    <property type="project" value="TreeGrafter"/>
</dbReference>
<evidence type="ECO:0000313" key="3">
    <source>
        <dbReference type="Proteomes" id="UP000256869"/>
    </source>
</evidence>
<dbReference type="SUPFAM" id="SSF52540">
    <property type="entry name" value="P-loop containing nucleoside triphosphate hydrolases"/>
    <property type="match status" value="1"/>
</dbReference>
<dbReference type="RefSeq" id="WP_115992327.1">
    <property type="nucleotide sequence ID" value="NZ_QRDY01000004.1"/>
</dbReference>
<dbReference type="GO" id="GO:0051782">
    <property type="term" value="P:negative regulation of cell division"/>
    <property type="evidence" value="ECO:0007669"/>
    <property type="project" value="TreeGrafter"/>
</dbReference>
<dbReference type="GO" id="GO:0009898">
    <property type="term" value="C:cytoplasmic side of plasma membrane"/>
    <property type="evidence" value="ECO:0007669"/>
    <property type="project" value="TreeGrafter"/>
</dbReference>
<proteinExistence type="predicted"/>
<evidence type="ECO:0000313" key="2">
    <source>
        <dbReference type="EMBL" id="RED63024.1"/>
    </source>
</evidence>
<dbReference type="InterPro" id="IPR050625">
    <property type="entry name" value="ParA/MinD_ATPase"/>
</dbReference>
<dbReference type="EMBL" id="QRDY01000004">
    <property type="protein sequence ID" value="RED63024.1"/>
    <property type="molecule type" value="Genomic_DNA"/>
</dbReference>
<dbReference type="GO" id="GO:0005524">
    <property type="term" value="F:ATP binding"/>
    <property type="evidence" value="ECO:0007669"/>
    <property type="project" value="TreeGrafter"/>
</dbReference>
<dbReference type="PANTHER" id="PTHR43384">
    <property type="entry name" value="SEPTUM SITE-DETERMINING PROTEIN MIND HOMOLOG, CHLOROPLASTIC-RELATED"/>
    <property type="match status" value="1"/>
</dbReference>
<dbReference type="PANTHER" id="PTHR43384:SF13">
    <property type="entry name" value="SLR0110 PROTEIN"/>
    <property type="match status" value="1"/>
</dbReference>
<keyword evidence="3" id="KW-1185">Reference proteome</keyword>
<dbReference type="Proteomes" id="UP000256869">
    <property type="component" value="Unassembled WGS sequence"/>
</dbReference>
<feature type="domain" description="AAA" evidence="1">
    <location>
        <begin position="128"/>
        <end position="273"/>
    </location>
</feature>
<organism evidence="2 3">
    <name type="scientific">Cohnella lupini</name>
    <dbReference type="NCBI Taxonomy" id="1294267"/>
    <lineage>
        <taxon>Bacteria</taxon>
        <taxon>Bacillati</taxon>
        <taxon>Bacillota</taxon>
        <taxon>Bacilli</taxon>
        <taxon>Bacillales</taxon>
        <taxon>Paenibacillaceae</taxon>
        <taxon>Cohnella</taxon>
    </lineage>
</organism>
<name>A0A3D9IML5_9BACL</name>
<dbReference type="Gene3D" id="3.40.50.10850">
    <property type="entry name" value="Ntrc-like two-domain protein"/>
    <property type="match status" value="1"/>
</dbReference>
<accession>A0A3D9IML5</accession>
<dbReference type="GO" id="GO:0016887">
    <property type="term" value="F:ATP hydrolysis activity"/>
    <property type="evidence" value="ECO:0007669"/>
    <property type="project" value="TreeGrafter"/>
</dbReference>
<dbReference type="OrthoDB" id="3035369at2"/>
<dbReference type="Gene3D" id="3.40.50.300">
    <property type="entry name" value="P-loop containing nucleotide triphosphate hydrolases"/>
    <property type="match status" value="1"/>
</dbReference>
<dbReference type="InterPro" id="IPR025669">
    <property type="entry name" value="AAA_dom"/>
</dbReference>
<evidence type="ECO:0000259" key="1">
    <source>
        <dbReference type="Pfam" id="PF13614"/>
    </source>
</evidence>
<comment type="caution">
    <text evidence="2">The sequence shown here is derived from an EMBL/GenBank/DDBJ whole genome shotgun (WGS) entry which is preliminary data.</text>
</comment>
<protein>
    <submittedName>
        <fullName evidence="2">Cellulose biosynthesis protein BcsQ</fullName>
    </submittedName>
</protein>
<dbReference type="InterPro" id="IPR027417">
    <property type="entry name" value="P-loop_NTPase"/>
</dbReference>
<gene>
    <name evidence="2" type="ORF">DFP95_10417</name>
</gene>
<sequence>MERLTVVLAGPDTEYLEMVLRFVRSSEFASALTIRAFSSKDNLATYLNTQSIPHVVLVEPDFLTADVSWTTLDNVILLVSSQYSKESERYPSLFKYQPIHQLLTKAKAMYLDKHEVVVEQALGNGHTKVVSFYSIVGGCGKTTAAINMSRQLSLGGNKVLYLSLETVSSSPAWFGTVPNQELAEILYYITSGNKQAASKLEQYRKTDSESGLHYLEPLTHLKEIEDVSREDVRGLLDIIVSSHSYDYVVIDCDSNFHARTIAALEYAHEVMLLLLDDIQCMYKTKAALTALRSENAELYQALHRKIHMVVNKYTGSMANRPEPDLFDIQGYLPYIPQWKNVTQGQQLSASREFNHQAMFLTSLFSQAK</sequence>
<reference evidence="2 3" key="1">
    <citation type="submission" date="2018-07" db="EMBL/GenBank/DDBJ databases">
        <title>Genomic Encyclopedia of Type Strains, Phase III (KMG-III): the genomes of soil and plant-associated and newly described type strains.</title>
        <authorList>
            <person name="Whitman W."/>
        </authorList>
    </citation>
    <scope>NUCLEOTIDE SEQUENCE [LARGE SCALE GENOMIC DNA]</scope>
    <source>
        <strain evidence="2 3">CECT 8236</strain>
    </source>
</reference>
<dbReference type="Pfam" id="PF13614">
    <property type="entry name" value="AAA_31"/>
    <property type="match status" value="1"/>
</dbReference>